<feature type="chain" id="PRO_5045938205" evidence="5">
    <location>
        <begin position="23"/>
        <end position="147"/>
    </location>
</feature>
<dbReference type="EMBL" id="CP141261">
    <property type="protein sequence ID" value="WRL65086.1"/>
    <property type="molecule type" value="Genomic_DNA"/>
</dbReference>
<dbReference type="PANTHER" id="PTHR34820:SF4">
    <property type="entry name" value="INNER MEMBRANE PROTEIN YEBZ"/>
    <property type="match status" value="1"/>
</dbReference>
<evidence type="ECO:0000259" key="6">
    <source>
        <dbReference type="Pfam" id="PF04234"/>
    </source>
</evidence>
<protein>
    <submittedName>
        <fullName evidence="7">Copper resistance CopC family protein</fullName>
    </submittedName>
</protein>
<evidence type="ECO:0000256" key="5">
    <source>
        <dbReference type="SAM" id="SignalP"/>
    </source>
</evidence>
<dbReference type="Gene3D" id="2.60.40.1220">
    <property type="match status" value="1"/>
</dbReference>
<accession>A0ABZ1B5V9</accession>
<proteinExistence type="predicted"/>
<dbReference type="RefSeq" id="WP_324276410.1">
    <property type="nucleotide sequence ID" value="NZ_CP141261.1"/>
</dbReference>
<evidence type="ECO:0000256" key="4">
    <source>
        <dbReference type="ARBA" id="ARBA00023008"/>
    </source>
</evidence>
<feature type="domain" description="CopC" evidence="6">
    <location>
        <begin position="28"/>
        <end position="121"/>
    </location>
</feature>
<evidence type="ECO:0000256" key="1">
    <source>
        <dbReference type="ARBA" id="ARBA00004196"/>
    </source>
</evidence>
<dbReference type="SUPFAM" id="SSF81296">
    <property type="entry name" value="E set domains"/>
    <property type="match status" value="1"/>
</dbReference>
<keyword evidence="2" id="KW-0479">Metal-binding</keyword>
<dbReference type="PANTHER" id="PTHR34820">
    <property type="entry name" value="INNER MEMBRANE PROTEIN YEBZ"/>
    <property type="match status" value="1"/>
</dbReference>
<dbReference type="Proteomes" id="UP001324287">
    <property type="component" value="Chromosome"/>
</dbReference>
<keyword evidence="8" id="KW-1185">Reference proteome</keyword>
<keyword evidence="4" id="KW-0186">Copper</keyword>
<evidence type="ECO:0000313" key="8">
    <source>
        <dbReference type="Proteomes" id="UP001324287"/>
    </source>
</evidence>
<dbReference type="InterPro" id="IPR007348">
    <property type="entry name" value="CopC_dom"/>
</dbReference>
<dbReference type="InterPro" id="IPR014756">
    <property type="entry name" value="Ig_E-set"/>
</dbReference>
<dbReference type="Pfam" id="PF04234">
    <property type="entry name" value="CopC"/>
    <property type="match status" value="1"/>
</dbReference>
<dbReference type="InterPro" id="IPR032694">
    <property type="entry name" value="CopC/D"/>
</dbReference>
<dbReference type="InterPro" id="IPR014755">
    <property type="entry name" value="Cu-Rt/internalin_Ig-like"/>
</dbReference>
<comment type="subcellular location">
    <subcellularLocation>
        <location evidence="1">Cell envelope</location>
    </subcellularLocation>
</comment>
<gene>
    <name evidence="7" type="ORF">U6N30_05185</name>
</gene>
<organism evidence="7 8">
    <name type="scientific">Blastococcus brunescens</name>
    <dbReference type="NCBI Taxonomy" id="1564165"/>
    <lineage>
        <taxon>Bacteria</taxon>
        <taxon>Bacillati</taxon>
        <taxon>Actinomycetota</taxon>
        <taxon>Actinomycetes</taxon>
        <taxon>Geodermatophilales</taxon>
        <taxon>Geodermatophilaceae</taxon>
        <taxon>Blastococcus</taxon>
    </lineage>
</organism>
<feature type="signal peptide" evidence="5">
    <location>
        <begin position="1"/>
        <end position="22"/>
    </location>
</feature>
<reference evidence="7 8" key="1">
    <citation type="submission" date="2023-12" db="EMBL/GenBank/DDBJ databases">
        <title>Blastococcus brunescens sp. nov., an actonobacterium isolated from sandstone collected in sahara desert.</title>
        <authorList>
            <person name="Gtari M."/>
            <person name="Ghodhbane F."/>
        </authorList>
    </citation>
    <scope>NUCLEOTIDE SEQUENCE [LARGE SCALE GENOMIC DNA]</scope>
    <source>
        <strain evidence="7 8">BMG 8361</strain>
    </source>
</reference>
<keyword evidence="3 5" id="KW-0732">Signal</keyword>
<name>A0ABZ1B5V9_9ACTN</name>
<evidence type="ECO:0000313" key="7">
    <source>
        <dbReference type="EMBL" id="WRL65086.1"/>
    </source>
</evidence>
<sequence length="147" mass="15089">MRRSWFLLVALVAVWLGSVATAAPAAAHATLVSTDPGEGARLDAVPSEVTLEFSEGVSLGAGYARVLGADGERVDTGAAAVDGRVLTIPLRADLPDDGYLVTYRVVSADSHPISGAYSFVVGDGELVSAAGGAGRTPPTRSWPPRSR</sequence>
<evidence type="ECO:0000256" key="3">
    <source>
        <dbReference type="ARBA" id="ARBA00022729"/>
    </source>
</evidence>
<evidence type="ECO:0000256" key="2">
    <source>
        <dbReference type="ARBA" id="ARBA00022723"/>
    </source>
</evidence>